<accession>A0A066WYC5</accession>
<dbReference type="OrthoDB" id="9810372at2"/>
<dbReference type="PANTHER" id="PTHR18964">
    <property type="entry name" value="ROK (REPRESSOR, ORF, KINASE) FAMILY"/>
    <property type="match status" value="1"/>
</dbReference>
<keyword evidence="2" id="KW-0418">Kinase</keyword>
<dbReference type="SUPFAM" id="SSF53067">
    <property type="entry name" value="Actin-like ATPase domain"/>
    <property type="match status" value="1"/>
</dbReference>
<evidence type="ECO:0000313" key="2">
    <source>
        <dbReference type="EMBL" id="KDN55680.1"/>
    </source>
</evidence>
<name>A0A066WYC5_9FLAO</name>
<evidence type="ECO:0000313" key="3">
    <source>
        <dbReference type="Proteomes" id="UP000027064"/>
    </source>
</evidence>
<protein>
    <submittedName>
        <fullName evidence="2">Glucokinase</fullName>
        <ecNumber evidence="2">2.7.1.2</ecNumber>
    </submittedName>
</protein>
<dbReference type="Pfam" id="PF00480">
    <property type="entry name" value="ROK"/>
    <property type="match status" value="1"/>
</dbReference>
<keyword evidence="2" id="KW-0808">Transferase</keyword>
<gene>
    <name evidence="2" type="ORF">FEM21_12820</name>
</gene>
<dbReference type="EMBL" id="JNCA01000011">
    <property type="protein sequence ID" value="KDN55680.1"/>
    <property type="molecule type" value="Genomic_DNA"/>
</dbReference>
<dbReference type="EC" id="2.7.1.2" evidence="2"/>
<reference evidence="2 3" key="1">
    <citation type="submission" date="2014-05" db="EMBL/GenBank/DDBJ databases">
        <title>Genome Sequence of Flavobacterium sp. EM1321.</title>
        <authorList>
            <person name="Shin S.-K."/>
            <person name="Yi H."/>
        </authorList>
    </citation>
    <scope>NUCLEOTIDE SEQUENCE [LARGE SCALE GENOMIC DNA]</scope>
    <source>
        <strain evidence="2 3">EM1321</strain>
    </source>
</reference>
<dbReference type="Gene3D" id="3.30.420.40">
    <property type="match status" value="2"/>
</dbReference>
<proteinExistence type="inferred from homology"/>
<dbReference type="CDD" id="cd24068">
    <property type="entry name" value="ASKHA_NBD_ROK_FnNanK-like"/>
    <property type="match status" value="1"/>
</dbReference>
<comment type="similarity">
    <text evidence="1">Belongs to the ROK (NagC/XylR) family.</text>
</comment>
<dbReference type="PROSITE" id="PS01125">
    <property type="entry name" value="ROK"/>
    <property type="match status" value="1"/>
</dbReference>
<dbReference type="GO" id="GO:0004340">
    <property type="term" value="F:glucokinase activity"/>
    <property type="evidence" value="ECO:0007669"/>
    <property type="project" value="UniProtKB-EC"/>
</dbReference>
<dbReference type="eggNOG" id="COG1940">
    <property type="taxonomic scope" value="Bacteria"/>
</dbReference>
<keyword evidence="3" id="KW-1185">Reference proteome</keyword>
<organism evidence="2 3">
    <name type="scientific">Flavobacterium seoulense</name>
    <dbReference type="NCBI Taxonomy" id="1492738"/>
    <lineage>
        <taxon>Bacteria</taxon>
        <taxon>Pseudomonadati</taxon>
        <taxon>Bacteroidota</taxon>
        <taxon>Flavobacteriia</taxon>
        <taxon>Flavobacteriales</taxon>
        <taxon>Flavobacteriaceae</taxon>
        <taxon>Flavobacterium</taxon>
    </lineage>
</organism>
<dbReference type="PANTHER" id="PTHR18964:SF149">
    <property type="entry name" value="BIFUNCTIONAL UDP-N-ACETYLGLUCOSAMINE 2-EPIMERASE_N-ACETYLMANNOSAMINE KINASE"/>
    <property type="match status" value="1"/>
</dbReference>
<dbReference type="STRING" id="1492738.FEM21_12820"/>
<dbReference type="AlphaFoldDB" id="A0A066WYC5"/>
<dbReference type="Proteomes" id="UP000027064">
    <property type="component" value="Unassembled WGS sequence"/>
</dbReference>
<sequence length="313" mass="33211">MSQSYAIGIDIGGTSLKCGVVNESGEMLFSFLVPLKTAKTEKEIIILISNVILQCADQLNGTVVGVGIGFPGVIENNVIIGGGDNLPEFEQSNLGETLKKLTTYNIIIDNDANLMGLGELIYGAAKDSSDVIFLTVGTGIGGAVLINNKLHGGYNNRGAELGHIVIQQNGLACACGGIGCLEAYASVTALVNYYQSLNPILSEEVDGKYIIEKYLLGEKEAIKAMERHFDYLAAGISSFINVFSPQKIVIGGGISEAGQFYIDEIRRRVKSLTIPVAFAHTEIVAANLGNKAGLLGCCANVFQKLKTSDIVIK</sequence>
<dbReference type="InterPro" id="IPR049874">
    <property type="entry name" value="ROK_cs"/>
</dbReference>
<dbReference type="InterPro" id="IPR000600">
    <property type="entry name" value="ROK"/>
</dbReference>
<dbReference type="InterPro" id="IPR043129">
    <property type="entry name" value="ATPase_NBD"/>
</dbReference>
<dbReference type="RefSeq" id="WP_035658940.1">
    <property type="nucleotide sequence ID" value="NZ_JNCA01000011.1"/>
</dbReference>
<dbReference type="PATRIC" id="fig|1492738.3.peg.1275"/>
<comment type="caution">
    <text evidence="2">The sequence shown here is derived from an EMBL/GenBank/DDBJ whole genome shotgun (WGS) entry which is preliminary data.</text>
</comment>
<evidence type="ECO:0000256" key="1">
    <source>
        <dbReference type="ARBA" id="ARBA00006479"/>
    </source>
</evidence>